<gene>
    <name evidence="6" type="ORF">GTO87_06750</name>
</gene>
<evidence type="ECO:0000313" key="6">
    <source>
        <dbReference type="EMBL" id="QLL78313.1"/>
    </source>
</evidence>
<reference evidence="6 7" key="1">
    <citation type="submission" date="2020-01" db="EMBL/GenBank/DDBJ databases">
        <title>Complete and circular genome sequences of six lactobacillus isolates from horses.</title>
        <authorList>
            <person name="Hassan H.M."/>
        </authorList>
    </citation>
    <scope>NUCLEOTIDE SEQUENCE [LARGE SCALE GENOMIC DNA]</scope>
    <source>
        <strain evidence="6 7">1A</strain>
    </source>
</reference>
<sequence length="225" mass="23732">MGKEKSTLAEKINVLRAAVMGANDGIISVAGIVLGVAGASISKWGILISGLAGMLAGSISMAMGEYVSVHSQRDAQIAAVAREQHALDTDFSGQEQFLKDKLLQTGISSHLAEAAVAEMLAKTPLKTIVREKYGFDLEKKISAYAAALASMIAFPTGAALPLLAILIIPTTYRILGTMVAVVIALILTGYFAAVLSHSSKLHGTIRNVVSGMLTMFVTYFLGRMF</sequence>
<accession>A0A7H9EKR4</accession>
<dbReference type="Pfam" id="PF01988">
    <property type="entry name" value="VIT1"/>
    <property type="match status" value="1"/>
</dbReference>
<feature type="transmembrane region" description="Helical" evidence="5">
    <location>
        <begin position="12"/>
        <end position="38"/>
    </location>
</feature>
<evidence type="ECO:0000256" key="5">
    <source>
        <dbReference type="SAM" id="Phobius"/>
    </source>
</evidence>
<keyword evidence="4 5" id="KW-0472">Membrane</keyword>
<keyword evidence="3 5" id="KW-1133">Transmembrane helix</keyword>
<dbReference type="GO" id="GO:0030026">
    <property type="term" value="P:intracellular manganese ion homeostasis"/>
    <property type="evidence" value="ECO:0007669"/>
    <property type="project" value="InterPro"/>
</dbReference>
<dbReference type="GO" id="GO:0012505">
    <property type="term" value="C:endomembrane system"/>
    <property type="evidence" value="ECO:0007669"/>
    <property type="project" value="UniProtKB-SubCell"/>
</dbReference>
<dbReference type="EMBL" id="CP047418">
    <property type="protein sequence ID" value="QLL78313.1"/>
    <property type="molecule type" value="Genomic_DNA"/>
</dbReference>
<evidence type="ECO:0000256" key="1">
    <source>
        <dbReference type="ARBA" id="ARBA00004127"/>
    </source>
</evidence>
<feature type="transmembrane region" description="Helical" evidence="5">
    <location>
        <begin position="205"/>
        <end position="222"/>
    </location>
</feature>
<name>A0A7H9EKR4_9LACO</name>
<dbReference type="RefSeq" id="WP_009550722.1">
    <property type="nucleotide sequence ID" value="NZ_CANCVW010000019.1"/>
</dbReference>
<proteinExistence type="predicted"/>
<evidence type="ECO:0000256" key="4">
    <source>
        <dbReference type="ARBA" id="ARBA00023136"/>
    </source>
</evidence>
<feature type="transmembrane region" description="Helical" evidence="5">
    <location>
        <begin position="44"/>
        <end position="63"/>
    </location>
</feature>
<keyword evidence="2 5" id="KW-0812">Transmembrane</keyword>
<organism evidence="6 7">
    <name type="scientific">Ligilactobacillus saerimneri</name>
    <dbReference type="NCBI Taxonomy" id="228229"/>
    <lineage>
        <taxon>Bacteria</taxon>
        <taxon>Bacillati</taxon>
        <taxon>Bacillota</taxon>
        <taxon>Bacilli</taxon>
        <taxon>Lactobacillales</taxon>
        <taxon>Lactobacillaceae</taxon>
        <taxon>Ligilactobacillus</taxon>
    </lineage>
</organism>
<dbReference type="GO" id="GO:0005384">
    <property type="term" value="F:manganese ion transmembrane transporter activity"/>
    <property type="evidence" value="ECO:0007669"/>
    <property type="project" value="InterPro"/>
</dbReference>
<comment type="subcellular location">
    <subcellularLocation>
        <location evidence="1">Endomembrane system</location>
        <topology evidence="1">Multi-pass membrane protein</topology>
    </subcellularLocation>
</comment>
<dbReference type="PANTHER" id="PTHR31851">
    <property type="entry name" value="FE(2+)/MN(2+) TRANSPORTER PCL1"/>
    <property type="match status" value="1"/>
</dbReference>
<protein>
    <submittedName>
        <fullName evidence="6">VIT family protein</fullName>
    </submittedName>
</protein>
<dbReference type="GeneID" id="89600084"/>
<dbReference type="InterPro" id="IPR008217">
    <property type="entry name" value="Ccc1_fam"/>
</dbReference>
<evidence type="ECO:0000256" key="2">
    <source>
        <dbReference type="ARBA" id="ARBA00022692"/>
    </source>
</evidence>
<feature type="transmembrane region" description="Helical" evidence="5">
    <location>
        <begin position="141"/>
        <end position="168"/>
    </location>
</feature>
<dbReference type="Proteomes" id="UP000510886">
    <property type="component" value="Chromosome"/>
</dbReference>
<dbReference type="AlphaFoldDB" id="A0A7H9EKR4"/>
<feature type="transmembrane region" description="Helical" evidence="5">
    <location>
        <begin position="174"/>
        <end position="193"/>
    </location>
</feature>
<dbReference type="CDD" id="cd02432">
    <property type="entry name" value="Nodulin-21_like_1"/>
    <property type="match status" value="1"/>
</dbReference>
<dbReference type="KEGG" id="lsw:GTO87_06750"/>
<evidence type="ECO:0000313" key="7">
    <source>
        <dbReference type="Proteomes" id="UP000510886"/>
    </source>
</evidence>
<evidence type="ECO:0000256" key="3">
    <source>
        <dbReference type="ARBA" id="ARBA00022989"/>
    </source>
</evidence>